<sequence>MYVQGKPKESSFPLELSIFMPILEMVLILTALWIRSQKTWLEFDVFVSNVLINMYAKFGNIRQAQKVFDQMFVRDLVLWNWCHMSRMLIYILPLSSLARCSQMEFSLMC</sequence>
<dbReference type="EMBL" id="CM045758">
    <property type="protein sequence ID" value="KAI8032954.1"/>
    <property type="molecule type" value="Genomic_DNA"/>
</dbReference>
<keyword evidence="2" id="KW-1185">Reference proteome</keyword>
<evidence type="ECO:0000313" key="1">
    <source>
        <dbReference type="EMBL" id="KAI8032954.1"/>
    </source>
</evidence>
<name>A0ACC0J4X6_9ERIC</name>
<dbReference type="Proteomes" id="UP001060215">
    <property type="component" value="Chromosome 1"/>
</dbReference>
<organism evidence="1 2">
    <name type="scientific">Camellia lanceoleosa</name>
    <dbReference type="NCBI Taxonomy" id="1840588"/>
    <lineage>
        <taxon>Eukaryota</taxon>
        <taxon>Viridiplantae</taxon>
        <taxon>Streptophyta</taxon>
        <taxon>Embryophyta</taxon>
        <taxon>Tracheophyta</taxon>
        <taxon>Spermatophyta</taxon>
        <taxon>Magnoliopsida</taxon>
        <taxon>eudicotyledons</taxon>
        <taxon>Gunneridae</taxon>
        <taxon>Pentapetalae</taxon>
        <taxon>asterids</taxon>
        <taxon>Ericales</taxon>
        <taxon>Theaceae</taxon>
        <taxon>Camellia</taxon>
    </lineage>
</organism>
<comment type="caution">
    <text evidence="1">The sequence shown here is derived from an EMBL/GenBank/DDBJ whole genome shotgun (WGS) entry which is preliminary data.</text>
</comment>
<protein>
    <submittedName>
        <fullName evidence="1">Pentatricopeptide repeat-containing protein</fullName>
    </submittedName>
</protein>
<reference evidence="1 2" key="1">
    <citation type="journal article" date="2022" name="Plant J.">
        <title>Chromosome-level genome of Camellia lanceoleosa provides a valuable resource for understanding genome evolution and self-incompatibility.</title>
        <authorList>
            <person name="Gong W."/>
            <person name="Xiao S."/>
            <person name="Wang L."/>
            <person name="Liao Z."/>
            <person name="Chang Y."/>
            <person name="Mo W."/>
            <person name="Hu G."/>
            <person name="Li W."/>
            <person name="Zhao G."/>
            <person name="Zhu H."/>
            <person name="Hu X."/>
            <person name="Ji K."/>
            <person name="Xiang X."/>
            <person name="Song Q."/>
            <person name="Yuan D."/>
            <person name="Jin S."/>
            <person name="Zhang L."/>
        </authorList>
    </citation>
    <scope>NUCLEOTIDE SEQUENCE [LARGE SCALE GENOMIC DNA]</scope>
    <source>
        <strain evidence="1">SQ_2022a</strain>
    </source>
</reference>
<proteinExistence type="predicted"/>
<gene>
    <name evidence="1" type="ORF">LOK49_LG01G00358</name>
</gene>
<evidence type="ECO:0000313" key="2">
    <source>
        <dbReference type="Proteomes" id="UP001060215"/>
    </source>
</evidence>
<accession>A0ACC0J4X6</accession>